<sequence>MSGSTEKDRSKIIGGEFAIAPDALNSALDACGLLDHDSAFRTAVAPFLDDPNDNSELFFSSGRAALYAALRAEKNSLQVVLPDYLCSSVIDAVNDAGLPICFYHIQDNLYPDMDSLMVYASKDARVKSAIILINYFGLLDLDETIEAIRKEVPESIIILDDVQNYYGFGTETDYDYAFTSLRKWFPIPDGGILKVKNKAKSKQLSEIYDSMNDSNLFVSYKLSGNLLKSFREVINDAVCLELIEKGEELLDHNYKCRISDISYKLFDTCIKKEQENAANRRKDNARYLHEGLLKLNIKHIYKEPKVPLFIPVFLDPDKRNVVRKKMFENNIFCPVHWKKVKESDLATGSNILYDMELSLICDQRYNLEDMDRILEIFSVF</sequence>
<dbReference type="RefSeq" id="WP_073387202.1">
    <property type="nucleotide sequence ID" value="NZ_FQXK01000014.1"/>
</dbReference>
<dbReference type="GeneID" id="89508423"/>
<dbReference type="EMBL" id="FQXK01000014">
    <property type="protein sequence ID" value="SHI17408.1"/>
    <property type="molecule type" value="Genomic_DNA"/>
</dbReference>
<dbReference type="STRING" id="1121131.SAMN02745229_01851"/>
<evidence type="ECO:0000313" key="2">
    <source>
        <dbReference type="Proteomes" id="UP000184278"/>
    </source>
</evidence>
<accession>A0A1M5Z008</accession>
<organism evidence="1 2">
    <name type="scientific">Butyrivibrio fibrisolvens DSM 3071</name>
    <dbReference type="NCBI Taxonomy" id="1121131"/>
    <lineage>
        <taxon>Bacteria</taxon>
        <taxon>Bacillati</taxon>
        <taxon>Bacillota</taxon>
        <taxon>Clostridia</taxon>
        <taxon>Lachnospirales</taxon>
        <taxon>Lachnospiraceae</taxon>
        <taxon>Butyrivibrio</taxon>
    </lineage>
</organism>
<name>A0A1M5Z008_BUTFI</name>
<reference evidence="2" key="1">
    <citation type="submission" date="2016-11" db="EMBL/GenBank/DDBJ databases">
        <authorList>
            <person name="Varghese N."/>
            <person name="Submissions S."/>
        </authorList>
    </citation>
    <scope>NUCLEOTIDE SEQUENCE [LARGE SCALE GENOMIC DNA]</scope>
    <source>
        <strain evidence="2">DSM 3071</strain>
    </source>
</reference>
<dbReference type="SUPFAM" id="SSF53383">
    <property type="entry name" value="PLP-dependent transferases"/>
    <property type="match status" value="1"/>
</dbReference>
<dbReference type="Proteomes" id="UP000184278">
    <property type="component" value="Unassembled WGS sequence"/>
</dbReference>
<evidence type="ECO:0000313" key="1">
    <source>
        <dbReference type="EMBL" id="SHI17408.1"/>
    </source>
</evidence>
<dbReference type="InterPro" id="IPR015424">
    <property type="entry name" value="PyrdxlP-dep_Trfase"/>
</dbReference>
<dbReference type="AlphaFoldDB" id="A0A1M5Z008"/>
<dbReference type="InterPro" id="IPR015421">
    <property type="entry name" value="PyrdxlP-dep_Trfase_major"/>
</dbReference>
<keyword evidence="2" id="KW-1185">Reference proteome</keyword>
<dbReference type="OrthoDB" id="8955051at2"/>
<dbReference type="Gene3D" id="3.40.640.10">
    <property type="entry name" value="Type I PLP-dependent aspartate aminotransferase-like (Major domain)"/>
    <property type="match status" value="1"/>
</dbReference>
<gene>
    <name evidence="1" type="ORF">SAMN02745229_01851</name>
</gene>
<evidence type="ECO:0008006" key="3">
    <source>
        <dbReference type="Google" id="ProtNLM"/>
    </source>
</evidence>
<protein>
    <recommendedName>
        <fullName evidence="3">dTDP-4-amino-4,6-dideoxygalactose transaminase</fullName>
    </recommendedName>
</protein>
<proteinExistence type="predicted"/>